<dbReference type="EMBL" id="BNDX01000008">
    <property type="protein sequence ID" value="GHI30969.1"/>
    <property type="molecule type" value="Genomic_DNA"/>
</dbReference>
<keyword evidence="2" id="KW-1185">Reference proteome</keyword>
<evidence type="ECO:0000313" key="2">
    <source>
        <dbReference type="Proteomes" id="UP001052655"/>
    </source>
</evidence>
<sequence length="85" mass="8919">MLPGALPVHSVSVARDGVMSVSPYHHSGHTQKLPTGQLPGLHAEAEGADAMTPRKAAGTAARARAFKRMRGFRFVGGRLTLGRGC</sequence>
<dbReference type="Proteomes" id="UP001052655">
    <property type="component" value="Unassembled WGS sequence"/>
</dbReference>
<evidence type="ECO:0000313" key="1">
    <source>
        <dbReference type="EMBL" id="GHI30969.1"/>
    </source>
</evidence>
<name>A0ABQ3Q148_9ACTN</name>
<proteinExistence type="predicted"/>
<reference evidence="1" key="1">
    <citation type="submission" date="2024-05" db="EMBL/GenBank/DDBJ databases">
        <title>Whole genome shotgun sequence of Streptomyces daghestanicus NBRC 12762.</title>
        <authorList>
            <person name="Komaki H."/>
            <person name="Tamura T."/>
        </authorList>
    </citation>
    <scope>NUCLEOTIDE SEQUENCE</scope>
    <source>
        <strain evidence="1">NBRC 12762</strain>
    </source>
</reference>
<comment type="caution">
    <text evidence="1">The sequence shown here is derived from an EMBL/GenBank/DDBJ whole genome shotgun (WGS) entry which is preliminary data.</text>
</comment>
<gene>
    <name evidence="1" type="ORF">Sdagh_26990</name>
</gene>
<protein>
    <submittedName>
        <fullName evidence="1">Uncharacterized protein</fullName>
    </submittedName>
</protein>
<organism evidence="1 2">
    <name type="scientific">Streptomyces daghestanicus</name>
    <dbReference type="NCBI Taxonomy" id="66885"/>
    <lineage>
        <taxon>Bacteria</taxon>
        <taxon>Bacillati</taxon>
        <taxon>Actinomycetota</taxon>
        <taxon>Actinomycetes</taxon>
        <taxon>Kitasatosporales</taxon>
        <taxon>Streptomycetaceae</taxon>
        <taxon>Streptomyces</taxon>
    </lineage>
</organism>
<accession>A0ABQ3Q148</accession>